<evidence type="ECO:0000256" key="1">
    <source>
        <dbReference type="SAM" id="MobiDB-lite"/>
    </source>
</evidence>
<accession>A0A8H6TI88</accession>
<proteinExistence type="predicted"/>
<feature type="compositionally biased region" description="Polar residues" evidence="1">
    <location>
        <begin position="542"/>
        <end position="560"/>
    </location>
</feature>
<protein>
    <submittedName>
        <fullName evidence="3">VASt domain-containing protein</fullName>
    </submittedName>
</protein>
<evidence type="ECO:0000313" key="3">
    <source>
        <dbReference type="EMBL" id="KAF7318045.1"/>
    </source>
</evidence>
<feature type="compositionally biased region" description="Basic and acidic residues" evidence="1">
    <location>
        <begin position="472"/>
        <end position="483"/>
    </location>
</feature>
<comment type="caution">
    <text evidence="3">The sequence shown here is derived from an EMBL/GenBank/DDBJ whole genome shotgun (WGS) entry which is preliminary data.</text>
</comment>
<keyword evidence="2" id="KW-0732">Signal</keyword>
<feature type="compositionally biased region" description="Acidic residues" evidence="1">
    <location>
        <begin position="382"/>
        <end position="396"/>
    </location>
</feature>
<feature type="compositionally biased region" description="Low complexity" evidence="1">
    <location>
        <begin position="397"/>
        <end position="406"/>
    </location>
</feature>
<keyword evidence="4" id="KW-1185">Reference proteome</keyword>
<reference evidence="3" key="1">
    <citation type="submission" date="2020-05" db="EMBL/GenBank/DDBJ databases">
        <title>Mycena genomes resolve the evolution of fungal bioluminescence.</title>
        <authorList>
            <person name="Tsai I.J."/>
        </authorList>
    </citation>
    <scope>NUCLEOTIDE SEQUENCE</scope>
    <source>
        <strain evidence="3">110903Hualien_Pintung</strain>
    </source>
</reference>
<feature type="region of interest" description="Disordered" evidence="1">
    <location>
        <begin position="72"/>
        <end position="92"/>
    </location>
</feature>
<feature type="signal peptide" evidence="2">
    <location>
        <begin position="1"/>
        <end position="22"/>
    </location>
</feature>
<sequence>MLFLHLLGILITTLGLLRVTYLDLDLVPTNTLAGSAFPSIGTTTEPCILVDGTCRLGSELFFVLVLPPSASARPPWPPRQATNYPAPAPGPRSEGYVMRRHQQVSVVDEQWPLHHAMTSLPPPDLPLEQSPPILGHFIIRERWLYSNVESMHQMARGEDDEGDGLPRLSANGDQLSPHAAALLLIDAPSPTLDPPVVSQITLPAPALVSSHARSDLLSGSTIGREREISAATLARLLQLGTSQHTSEQFVHVIGFLVLAIVAGLVAIGSQYVLRGRVKEVQQQAAEEGPVVAEKDIDDEASMVERAGDGGDGPQVSSNHIPPRRASQQQRRRQITGFVFADDPRATPTTDGLLGPIALAVLGSASIPAAEVARPNTSYAGLEGDEDRPDRDSDDNDLLVLDDNSGLPESADAGLPGRTAGWTTQNRPHIPRLVYDDVPADDLAIDEPSIAPPPTPTPVRSNHLAGPPLVMHDPSRKKGKGRAEVEDEEAEEERQRVCQALRIETRREELAELLARTATPNSGPSSTSVSPTSEAAIGLDVPTTETEASSARVSPTSNRRWTPTSLPAAALVLAPVVLSSDRVASPVRADVSLIAVTLRATVQGGQQRVIGEACKDESKTVAAEGVLDDEQAVMILDQEDVAAFGVRAATAAPEMGEDEDAGQAILRRGTWLRPASAQDLRANGSHRLLSPSRLFVPQRVPEHFLAYQFRQHRIVPGRTPVAKQREKDDKTEPEV</sequence>
<dbReference type="EMBL" id="JACAZE010000004">
    <property type="protein sequence ID" value="KAF7318045.1"/>
    <property type="molecule type" value="Genomic_DNA"/>
</dbReference>
<feature type="region of interest" description="Disordered" evidence="1">
    <location>
        <begin position="715"/>
        <end position="734"/>
    </location>
</feature>
<dbReference type="Proteomes" id="UP000613580">
    <property type="component" value="Unassembled WGS sequence"/>
</dbReference>
<dbReference type="AlphaFoldDB" id="A0A8H6TI88"/>
<feature type="region of interest" description="Disordered" evidence="1">
    <location>
        <begin position="443"/>
        <end position="490"/>
    </location>
</feature>
<feature type="compositionally biased region" description="Basic and acidic residues" evidence="1">
    <location>
        <begin position="722"/>
        <end position="734"/>
    </location>
</feature>
<feature type="region of interest" description="Disordered" evidence="1">
    <location>
        <begin position="376"/>
        <end position="424"/>
    </location>
</feature>
<evidence type="ECO:0000256" key="2">
    <source>
        <dbReference type="SAM" id="SignalP"/>
    </source>
</evidence>
<evidence type="ECO:0000313" key="4">
    <source>
        <dbReference type="Proteomes" id="UP000613580"/>
    </source>
</evidence>
<feature type="chain" id="PRO_5034704565" evidence="2">
    <location>
        <begin position="23"/>
        <end position="734"/>
    </location>
</feature>
<feature type="region of interest" description="Disordered" evidence="1">
    <location>
        <begin position="303"/>
        <end position="331"/>
    </location>
</feature>
<name>A0A8H6TI88_MYCCL</name>
<gene>
    <name evidence="3" type="ORF">HMN09_00312100</name>
</gene>
<feature type="region of interest" description="Disordered" evidence="1">
    <location>
        <begin position="538"/>
        <end position="560"/>
    </location>
</feature>
<organism evidence="3 4">
    <name type="scientific">Mycena chlorophos</name>
    <name type="common">Agaric fungus</name>
    <name type="synonym">Agaricus chlorophos</name>
    <dbReference type="NCBI Taxonomy" id="658473"/>
    <lineage>
        <taxon>Eukaryota</taxon>
        <taxon>Fungi</taxon>
        <taxon>Dikarya</taxon>
        <taxon>Basidiomycota</taxon>
        <taxon>Agaricomycotina</taxon>
        <taxon>Agaricomycetes</taxon>
        <taxon>Agaricomycetidae</taxon>
        <taxon>Agaricales</taxon>
        <taxon>Marasmiineae</taxon>
        <taxon>Mycenaceae</taxon>
        <taxon>Mycena</taxon>
    </lineage>
</organism>